<evidence type="ECO:0000256" key="1">
    <source>
        <dbReference type="ARBA" id="ARBA00022468"/>
    </source>
</evidence>
<dbReference type="Proteomes" id="UP001208570">
    <property type="component" value="Unassembled WGS sequence"/>
</dbReference>
<evidence type="ECO:0000256" key="4">
    <source>
        <dbReference type="SAM" id="MobiDB-lite"/>
    </source>
</evidence>
<dbReference type="AlphaFoldDB" id="A0AAD9N323"/>
<feature type="domain" description="Ran-GTPase activating protein 1 C-terminal" evidence="5">
    <location>
        <begin position="401"/>
        <end position="579"/>
    </location>
</feature>
<dbReference type="GO" id="GO:0048471">
    <property type="term" value="C:perinuclear region of cytoplasm"/>
    <property type="evidence" value="ECO:0007669"/>
    <property type="project" value="TreeGrafter"/>
</dbReference>
<dbReference type="InterPro" id="IPR009109">
    <property type="entry name" value="Ran_GTPase_activating_1_C"/>
</dbReference>
<comment type="caution">
    <text evidence="6">The sequence shown here is derived from an EMBL/GenBank/DDBJ whole genome shotgun (WGS) entry which is preliminary data.</text>
</comment>
<keyword evidence="1" id="KW-0343">GTPase activation</keyword>
<dbReference type="Gene3D" id="1.25.40.200">
    <property type="entry name" value="Ran-GTPase activating protein 1, C-terminal domain"/>
    <property type="match status" value="1"/>
</dbReference>
<dbReference type="GO" id="GO:0005829">
    <property type="term" value="C:cytosol"/>
    <property type="evidence" value="ECO:0007669"/>
    <property type="project" value="TreeGrafter"/>
</dbReference>
<dbReference type="SUPFAM" id="SSF69099">
    <property type="entry name" value="Ran-GTPase activating protein 1 (RanGAP1), C-terminal domain"/>
    <property type="match status" value="1"/>
</dbReference>
<name>A0AAD9N323_9ANNE</name>
<accession>A0AAD9N323</accession>
<keyword evidence="2" id="KW-0433">Leucine-rich repeat</keyword>
<organism evidence="6 7">
    <name type="scientific">Paralvinella palmiformis</name>
    <dbReference type="NCBI Taxonomy" id="53620"/>
    <lineage>
        <taxon>Eukaryota</taxon>
        <taxon>Metazoa</taxon>
        <taxon>Spiralia</taxon>
        <taxon>Lophotrochozoa</taxon>
        <taxon>Annelida</taxon>
        <taxon>Polychaeta</taxon>
        <taxon>Sedentaria</taxon>
        <taxon>Canalipalpata</taxon>
        <taxon>Terebellida</taxon>
        <taxon>Terebelliformia</taxon>
        <taxon>Alvinellidae</taxon>
        <taxon>Paralvinella</taxon>
    </lineage>
</organism>
<dbReference type="GO" id="GO:0007165">
    <property type="term" value="P:signal transduction"/>
    <property type="evidence" value="ECO:0007669"/>
    <property type="project" value="InterPro"/>
</dbReference>
<dbReference type="GO" id="GO:0005096">
    <property type="term" value="F:GTPase activator activity"/>
    <property type="evidence" value="ECO:0007669"/>
    <property type="project" value="UniProtKB-KW"/>
</dbReference>
<dbReference type="InterPro" id="IPR036720">
    <property type="entry name" value="RanGAP1_C_sf"/>
</dbReference>
<dbReference type="Pfam" id="PF07834">
    <property type="entry name" value="RanGAP1_C"/>
    <property type="match status" value="1"/>
</dbReference>
<evidence type="ECO:0000256" key="3">
    <source>
        <dbReference type="ARBA" id="ARBA00022737"/>
    </source>
</evidence>
<dbReference type="Gene3D" id="3.80.10.10">
    <property type="entry name" value="Ribonuclease Inhibitor"/>
    <property type="match status" value="1"/>
</dbReference>
<evidence type="ECO:0000313" key="7">
    <source>
        <dbReference type="Proteomes" id="UP001208570"/>
    </source>
</evidence>
<evidence type="ECO:0000256" key="2">
    <source>
        <dbReference type="ARBA" id="ARBA00022614"/>
    </source>
</evidence>
<evidence type="ECO:0000259" key="5">
    <source>
        <dbReference type="Pfam" id="PF07834"/>
    </source>
</evidence>
<sequence>MSNAEEDAISDLTTKLSQASVESQSVLSFAKRGLKLDTANEAEEIISALKQNKNVETLILDGNTLGVEAAKAIGKELEQQPQLKKALWSDMFTGRLKSEIPEALIHLGDGIISSGAGLVELDLSDNAFGPNGMKGLTKLLQSPSCFTLEVLRLHNNGLGTTGGKMLADSLLKCYKNSVEVGKPLALKVFQSGRGRLENEGSIALAEAFKAMGSLEEVVMPQNGIYHIGISALAEAFTANKNLRHINLQDNTFTEKGAKSMAKALSQLENLEEIHFGDCLLKTKGAKILAKSLAKKHAKLKALNLTYNEIGESGANAIIEAMADKPSLELLELDGNCLGESGIELIKATAEGFGVLDVLGSLSEDEGTEEEGDDDEVDNDDDEELNDDDEVDGEEDDGADEDEKNRTVIEVTPEKSKSQSTKSIGASDFLQFPSPNKLQQLGPNKEKLLLEYLGDNIADVEAAIEVIMKMCSVVTKEDEQVKEDVCHCADAILKNVLSDENTASHVANAILIHLGLIKSEDKKVKPLGSLQGALIVLEHVVKQEYFPKLAKDILCCFLALPRSQLDSCLELKHSLITALHN</sequence>
<protein>
    <recommendedName>
        <fullName evidence="5">Ran-GTPase activating protein 1 C-terminal domain-containing protein</fullName>
    </recommendedName>
</protein>
<dbReference type="InterPro" id="IPR032675">
    <property type="entry name" value="LRR_dom_sf"/>
</dbReference>
<dbReference type="GO" id="GO:0006913">
    <property type="term" value="P:nucleocytoplasmic transport"/>
    <property type="evidence" value="ECO:0007669"/>
    <property type="project" value="TreeGrafter"/>
</dbReference>
<dbReference type="CDD" id="cd00116">
    <property type="entry name" value="LRR_RI"/>
    <property type="match status" value="1"/>
</dbReference>
<dbReference type="InterPro" id="IPR027038">
    <property type="entry name" value="RanGap"/>
</dbReference>
<dbReference type="GO" id="GO:0031267">
    <property type="term" value="F:small GTPase binding"/>
    <property type="evidence" value="ECO:0007669"/>
    <property type="project" value="TreeGrafter"/>
</dbReference>
<feature type="compositionally biased region" description="Acidic residues" evidence="4">
    <location>
        <begin position="362"/>
        <end position="401"/>
    </location>
</feature>
<proteinExistence type="predicted"/>
<gene>
    <name evidence="6" type="ORF">LSH36_242g00017</name>
</gene>
<dbReference type="PANTHER" id="PTHR24113">
    <property type="entry name" value="RAN GTPASE-ACTIVATING PROTEIN 1"/>
    <property type="match status" value="1"/>
</dbReference>
<dbReference type="Pfam" id="PF13516">
    <property type="entry name" value="LRR_6"/>
    <property type="match status" value="5"/>
</dbReference>
<dbReference type="InterPro" id="IPR001611">
    <property type="entry name" value="Leu-rich_rpt"/>
</dbReference>
<dbReference type="SUPFAM" id="SSF52047">
    <property type="entry name" value="RNI-like"/>
    <property type="match status" value="1"/>
</dbReference>
<feature type="compositionally biased region" description="Basic and acidic residues" evidence="4">
    <location>
        <begin position="402"/>
        <end position="416"/>
    </location>
</feature>
<dbReference type="EMBL" id="JAODUP010000242">
    <property type="protein sequence ID" value="KAK2155332.1"/>
    <property type="molecule type" value="Genomic_DNA"/>
</dbReference>
<keyword evidence="3" id="KW-0677">Repeat</keyword>
<reference evidence="6" key="1">
    <citation type="journal article" date="2023" name="Mol. Biol. Evol.">
        <title>Third-Generation Sequencing Reveals the Adaptive Role of the Epigenome in Three Deep-Sea Polychaetes.</title>
        <authorList>
            <person name="Perez M."/>
            <person name="Aroh O."/>
            <person name="Sun Y."/>
            <person name="Lan Y."/>
            <person name="Juniper S.K."/>
            <person name="Young C.R."/>
            <person name="Angers B."/>
            <person name="Qian P.Y."/>
        </authorList>
    </citation>
    <scope>NUCLEOTIDE SEQUENCE</scope>
    <source>
        <strain evidence="6">P08H-3</strain>
    </source>
</reference>
<evidence type="ECO:0000313" key="6">
    <source>
        <dbReference type="EMBL" id="KAK2155332.1"/>
    </source>
</evidence>
<keyword evidence="7" id="KW-1185">Reference proteome</keyword>
<dbReference type="SMART" id="SM00368">
    <property type="entry name" value="LRR_RI"/>
    <property type="match status" value="8"/>
</dbReference>
<dbReference type="PANTHER" id="PTHR24113:SF12">
    <property type="entry name" value="RAN GTPASE-ACTIVATING PROTEIN 1"/>
    <property type="match status" value="1"/>
</dbReference>
<feature type="region of interest" description="Disordered" evidence="4">
    <location>
        <begin position="361"/>
        <end position="428"/>
    </location>
</feature>
<dbReference type="GO" id="GO:0005634">
    <property type="term" value="C:nucleus"/>
    <property type="evidence" value="ECO:0007669"/>
    <property type="project" value="TreeGrafter"/>
</dbReference>